<accession>A0A0K2CNN1</accession>
<organism evidence="2 3">
    <name type="scientific">Brevibacillus phage Osiris</name>
    <dbReference type="NCBI Taxonomy" id="1691955"/>
    <lineage>
        <taxon>Viruses</taxon>
        <taxon>Duplodnaviria</taxon>
        <taxon>Heunggongvirae</taxon>
        <taxon>Uroviricota</taxon>
        <taxon>Caudoviricetes</taxon>
        <taxon>Jimmervirus</taxon>
        <taxon>Jimmervirus osiris</taxon>
    </lineage>
</organism>
<protein>
    <recommendedName>
        <fullName evidence="4">Holin</fullName>
    </recommendedName>
</protein>
<evidence type="ECO:0000256" key="1">
    <source>
        <dbReference type="SAM" id="Phobius"/>
    </source>
</evidence>
<name>A0A0K2CNN1_9CAUD</name>
<gene>
    <name evidence="2" type="ORF">OSIRIS_39</name>
</gene>
<dbReference type="OrthoDB" id="33060at10239"/>
<feature type="transmembrane region" description="Helical" evidence="1">
    <location>
        <begin position="28"/>
        <end position="48"/>
    </location>
</feature>
<dbReference type="RefSeq" id="YP_009215053.1">
    <property type="nucleotide sequence ID" value="NC_028969.1"/>
</dbReference>
<keyword evidence="1" id="KW-0472">Membrane</keyword>
<dbReference type="EMBL" id="KT151956">
    <property type="protein sequence ID" value="ALA07313.1"/>
    <property type="molecule type" value="Genomic_DNA"/>
</dbReference>
<dbReference type="KEGG" id="vg:26641378"/>
<evidence type="ECO:0008006" key="4">
    <source>
        <dbReference type="Google" id="ProtNLM"/>
    </source>
</evidence>
<keyword evidence="3" id="KW-1185">Reference proteome</keyword>
<keyword evidence="1" id="KW-1133">Transmembrane helix</keyword>
<dbReference type="GeneID" id="26641378"/>
<evidence type="ECO:0000313" key="2">
    <source>
        <dbReference type="EMBL" id="ALA07313.1"/>
    </source>
</evidence>
<evidence type="ECO:0000313" key="3">
    <source>
        <dbReference type="Proteomes" id="UP000202966"/>
    </source>
</evidence>
<dbReference type="Proteomes" id="UP000202966">
    <property type="component" value="Segment"/>
</dbReference>
<reference evidence="2 3" key="1">
    <citation type="journal article" date="2015" name="Genome Announc.">
        <title>Genome Sequences of Five Additional Brevibacillus laterosporus Bacteriophages.</title>
        <authorList>
            <person name="Merrill B.D."/>
            <person name="Berg J.A."/>
            <person name="Graves K.A."/>
            <person name="Ward A.T."/>
            <person name="Hilton J.A."/>
            <person name="Wake B.N."/>
            <person name="Grose J.H."/>
            <person name="Breakwell D.P."/>
            <person name="Burnett S.H."/>
        </authorList>
    </citation>
    <scope>NUCLEOTIDE SEQUENCE [LARGE SCALE GENOMIC DNA]</scope>
</reference>
<keyword evidence="1" id="KW-0812">Transmembrane</keyword>
<proteinExistence type="predicted"/>
<sequence>MIEIGLVIAVVMASGAWLKTRSWFPNDYIPLAIVVMAVAYNAINALLFGGDLLEAGKLAFIEATAAIGIHSGVKNSFQKEWSDETTRLYR</sequence>